<protein>
    <recommendedName>
        <fullName evidence="2">Methyltransferase type 11 domain-containing protein</fullName>
    </recommendedName>
</protein>
<accession>A0A250L9J0</accession>
<dbReference type="EMBL" id="AP018358">
    <property type="protein sequence ID" value="BBA41207.1"/>
    <property type="molecule type" value="Genomic_DNA"/>
</dbReference>
<evidence type="ECO:0008006" key="2">
    <source>
        <dbReference type="Google" id="ProtNLM"/>
    </source>
</evidence>
<organism evidence="1">
    <name type="scientific">Burkholderia contaminans</name>
    <dbReference type="NCBI Taxonomy" id="488447"/>
    <lineage>
        <taxon>Bacteria</taxon>
        <taxon>Pseudomonadati</taxon>
        <taxon>Pseudomonadota</taxon>
        <taxon>Betaproteobacteria</taxon>
        <taxon>Burkholderiales</taxon>
        <taxon>Burkholderiaceae</taxon>
        <taxon>Burkholderia</taxon>
        <taxon>Burkholderia cepacia complex</taxon>
    </lineage>
</organism>
<dbReference type="InterPro" id="IPR029063">
    <property type="entry name" value="SAM-dependent_MTases_sf"/>
</dbReference>
<gene>
    <name evidence="1" type="ORF">BCCH1_36560</name>
</gene>
<dbReference type="AlphaFoldDB" id="A0A250L9J0"/>
<reference evidence="1" key="1">
    <citation type="journal article" date="2016" name="Biosci. Biotechnol. Biochem.">
        <title>Bioconversion of AHX to AOH by resting cells of Burkholderia contaminans CH-1.</title>
        <authorList>
            <person name="Choi J.H."/>
            <person name="Kikuchi A."/>
            <person name="Pumkaeo P."/>
            <person name="Hirai H."/>
            <person name="Tokuyama S."/>
            <person name="Kawagishi H."/>
        </authorList>
    </citation>
    <scope>NUCLEOTIDE SEQUENCE</scope>
    <source>
        <strain evidence="1">CH-1</strain>
    </source>
</reference>
<proteinExistence type="predicted"/>
<dbReference type="Gene3D" id="3.40.50.150">
    <property type="entry name" value="Vaccinia Virus protein VP39"/>
    <property type="match status" value="1"/>
</dbReference>
<reference evidence="1" key="2">
    <citation type="journal article" date="2017" name="Genome Announc.">
        <title>High-Quality Draft Genome Sequence of Burkholderia contaminans CH-1, a Gram-Negative Bacterium That Metabolizes 2-Azahypoxanthine, a Plant Growth-Regulating Compound.</title>
        <authorList>
            <person name="Choi J.-H."/>
            <person name="Sugiura H."/>
            <person name="Moriuchi R."/>
            <person name="Kawagishi H."/>
            <person name="Dohra H."/>
        </authorList>
    </citation>
    <scope>NUCLEOTIDE SEQUENCE</scope>
    <source>
        <strain evidence="1">CH-1</strain>
    </source>
</reference>
<dbReference type="SUPFAM" id="SSF53335">
    <property type="entry name" value="S-adenosyl-L-methionine-dependent methyltransferases"/>
    <property type="match status" value="1"/>
</dbReference>
<sequence>MHDAAYRIGGLVIGAYLPVSPAKILEVGSKSISRNLKDHSPRNSEYTRLNVEGDRADVVVANLKLDANFDLVIASSIFGHDKSFWRTFIEMCKKVKSGGHIYINVPSNGAVRRFPKDYWRFYPDAGLALEGYARSEGFDLSLVESFTTEREEDDWNDFCAIFRRGPSNAEMNRDFVHNKVRCTNAINWRSSLIVNAVDDSEDMRLLRQARETVLQVTAFQGSLEAQLEEIVAQKAASDERLKSLLIVSEEQGRRLQILSEELDRERGDAGERQRSLEVQLAEFREQNAVAEECLQVRFREIANLTRLVQERDRKLSDMATKMNRSDGQERELQALTAELERERAESVELKRSFEAQAAEFAVQKAAAEGRLQERFREVAKLTQLIQERDQRLLDMQGQIEWLCRVISVLTKGFATSNKARWLAWIPAYFGHKWQKKSLKEQGLFDHEDYVSTYPDVLRANVDPLRHYVNHGIKEGRIIKRGA</sequence>
<evidence type="ECO:0000313" key="1">
    <source>
        <dbReference type="EMBL" id="BBA41207.1"/>
    </source>
</evidence>
<name>A0A250L9J0_9BURK</name>